<keyword evidence="4" id="KW-1185">Reference proteome</keyword>
<dbReference type="GO" id="GO:0016740">
    <property type="term" value="F:transferase activity"/>
    <property type="evidence" value="ECO:0007669"/>
    <property type="project" value="UniProtKB-KW"/>
</dbReference>
<dbReference type="PANTHER" id="PTHR23416:SF78">
    <property type="entry name" value="LIPOPOLYSACCHARIDE BIOSYNTHESIS O-ACETYL TRANSFERASE WBBJ-RELATED"/>
    <property type="match status" value="1"/>
</dbReference>
<dbReference type="Proteomes" id="UP000198891">
    <property type="component" value="Unassembled WGS sequence"/>
</dbReference>
<reference evidence="3 4" key="1">
    <citation type="submission" date="2016-10" db="EMBL/GenBank/DDBJ databases">
        <authorList>
            <person name="de Groot N.N."/>
        </authorList>
    </citation>
    <scope>NUCLEOTIDE SEQUENCE [LARGE SCALE GENOMIC DNA]</scope>
    <source>
        <strain evidence="3 4">CGMCC 4.3491</strain>
    </source>
</reference>
<evidence type="ECO:0000256" key="2">
    <source>
        <dbReference type="ARBA" id="ARBA00022737"/>
    </source>
</evidence>
<dbReference type="InterPro" id="IPR011004">
    <property type="entry name" value="Trimer_LpxA-like_sf"/>
</dbReference>
<dbReference type="Gene3D" id="2.160.10.10">
    <property type="entry name" value="Hexapeptide repeat proteins"/>
    <property type="match status" value="1"/>
</dbReference>
<dbReference type="Pfam" id="PF14602">
    <property type="entry name" value="Hexapep_2"/>
    <property type="match status" value="1"/>
</dbReference>
<dbReference type="AlphaFoldDB" id="A0A1H3SNR5"/>
<evidence type="ECO:0000313" key="3">
    <source>
        <dbReference type="EMBL" id="SDZ39318.1"/>
    </source>
</evidence>
<accession>A0A1H3SNR5</accession>
<dbReference type="InterPro" id="IPR018357">
    <property type="entry name" value="Hexapep_transf_CS"/>
</dbReference>
<dbReference type="InterPro" id="IPR001451">
    <property type="entry name" value="Hexapep"/>
</dbReference>
<name>A0A1H3SNR5_9MICO</name>
<proteinExistence type="predicted"/>
<keyword evidence="2" id="KW-0677">Repeat</keyword>
<dbReference type="OrthoDB" id="2643438at2"/>
<dbReference type="CDD" id="cd04647">
    <property type="entry name" value="LbH_MAT_like"/>
    <property type="match status" value="1"/>
</dbReference>
<gene>
    <name evidence="3" type="ORF">SAMN05216554_3512</name>
</gene>
<dbReference type="SUPFAM" id="SSF51161">
    <property type="entry name" value="Trimeric LpxA-like enzymes"/>
    <property type="match status" value="1"/>
</dbReference>
<dbReference type="PANTHER" id="PTHR23416">
    <property type="entry name" value="SIALIC ACID SYNTHASE-RELATED"/>
    <property type="match status" value="1"/>
</dbReference>
<dbReference type="EMBL" id="FNPZ01000004">
    <property type="protein sequence ID" value="SDZ39318.1"/>
    <property type="molecule type" value="Genomic_DNA"/>
</dbReference>
<organism evidence="3 4">
    <name type="scientific">Herbiconiux ginsengi</name>
    <dbReference type="NCBI Taxonomy" id="381665"/>
    <lineage>
        <taxon>Bacteria</taxon>
        <taxon>Bacillati</taxon>
        <taxon>Actinomycetota</taxon>
        <taxon>Actinomycetes</taxon>
        <taxon>Micrococcales</taxon>
        <taxon>Microbacteriaceae</taxon>
        <taxon>Herbiconiux</taxon>
    </lineage>
</organism>
<evidence type="ECO:0000256" key="1">
    <source>
        <dbReference type="ARBA" id="ARBA00022679"/>
    </source>
</evidence>
<dbReference type="InterPro" id="IPR051159">
    <property type="entry name" value="Hexapeptide_acetyltransf"/>
</dbReference>
<sequence>MGALNRFTGIDESSNRVASIQMALRTVPMLLRGLLVSPFLGRSSGRLFVGRGARIKNPQKFSHTGRVIIEDFAEIHCLSQGGIVFGDEISIGRGVQIRPTGYYGGPVGQGLVMGDRSSIGPGGYIGCSGQITIGNDVLMGPGVRIFGENHNFDSGKSTIKSQGVTLAPVTIGDDCWIGSGVTITAGVTIGTGVVVAAGSVVTKDVPDNVVVAGVPARVLRTRVASEKIL</sequence>
<keyword evidence="1 3" id="KW-0808">Transferase</keyword>
<dbReference type="STRING" id="381665.SAMN05216554_3512"/>
<dbReference type="RefSeq" id="WP_092556236.1">
    <property type="nucleotide sequence ID" value="NZ_FNPZ01000004.1"/>
</dbReference>
<dbReference type="PROSITE" id="PS00101">
    <property type="entry name" value="HEXAPEP_TRANSFERASES"/>
    <property type="match status" value="1"/>
</dbReference>
<evidence type="ECO:0000313" key="4">
    <source>
        <dbReference type="Proteomes" id="UP000198891"/>
    </source>
</evidence>
<protein>
    <submittedName>
        <fullName evidence="3">Acetyltransferase (Isoleucine patch superfamily)</fullName>
    </submittedName>
</protein>